<keyword evidence="10" id="KW-1185">Reference proteome</keyword>
<keyword evidence="6" id="KW-0408">Iron</keyword>
<organism evidence="9 10">
    <name type="scientific">Neobacillus paridis</name>
    <dbReference type="NCBI Taxonomy" id="2803862"/>
    <lineage>
        <taxon>Bacteria</taxon>
        <taxon>Bacillati</taxon>
        <taxon>Bacillota</taxon>
        <taxon>Bacilli</taxon>
        <taxon>Bacillales</taxon>
        <taxon>Bacillaceae</taxon>
        <taxon>Neobacillus</taxon>
    </lineage>
</organism>
<keyword evidence="4" id="KW-0677">Repeat</keyword>
<dbReference type="InterPro" id="IPR017900">
    <property type="entry name" value="4Fe4S_Fe_S_CS"/>
</dbReference>
<keyword evidence="5" id="KW-0249">Electron transport</keyword>
<feature type="domain" description="4Fe-4S ferredoxin-type" evidence="8">
    <location>
        <begin position="91"/>
        <end position="120"/>
    </location>
</feature>
<dbReference type="Gene3D" id="3.30.70.20">
    <property type="match status" value="2"/>
</dbReference>
<comment type="caution">
    <text evidence="9">The sequence shown here is derived from an EMBL/GenBank/DDBJ whole genome shotgun (WGS) entry which is preliminary data.</text>
</comment>
<proteinExistence type="predicted"/>
<dbReference type="InterPro" id="IPR017896">
    <property type="entry name" value="4Fe4S_Fe-S-bd"/>
</dbReference>
<evidence type="ECO:0000256" key="3">
    <source>
        <dbReference type="ARBA" id="ARBA00022723"/>
    </source>
</evidence>
<reference evidence="9 10" key="1">
    <citation type="submission" date="2021-01" db="EMBL/GenBank/DDBJ databases">
        <title>Genome public.</title>
        <authorList>
            <person name="Liu C."/>
            <person name="Sun Q."/>
        </authorList>
    </citation>
    <scope>NUCLEOTIDE SEQUENCE [LARGE SCALE GENOMIC DNA]</scope>
    <source>
        <strain evidence="9 10">YIM B02564</strain>
    </source>
</reference>
<dbReference type="PROSITE" id="PS51379">
    <property type="entry name" value="4FE4S_FER_2"/>
    <property type="match status" value="3"/>
</dbReference>
<protein>
    <submittedName>
        <fullName evidence="9">4Fe-4S dicluster domain-containing protein</fullName>
    </submittedName>
</protein>
<dbReference type="Proteomes" id="UP000623967">
    <property type="component" value="Unassembled WGS sequence"/>
</dbReference>
<keyword evidence="3" id="KW-0479">Metal-binding</keyword>
<evidence type="ECO:0000256" key="5">
    <source>
        <dbReference type="ARBA" id="ARBA00022982"/>
    </source>
</evidence>
<accession>A0ABS1TTK6</accession>
<evidence type="ECO:0000313" key="9">
    <source>
        <dbReference type="EMBL" id="MBL4954657.1"/>
    </source>
</evidence>
<evidence type="ECO:0000256" key="6">
    <source>
        <dbReference type="ARBA" id="ARBA00023004"/>
    </source>
</evidence>
<evidence type="ECO:0000256" key="4">
    <source>
        <dbReference type="ARBA" id="ARBA00022737"/>
    </source>
</evidence>
<keyword evidence="1" id="KW-0813">Transport</keyword>
<dbReference type="Pfam" id="PF13247">
    <property type="entry name" value="Fer4_11"/>
    <property type="match status" value="1"/>
</dbReference>
<dbReference type="SUPFAM" id="SSF54862">
    <property type="entry name" value="4Fe-4S ferredoxins"/>
    <property type="match status" value="1"/>
</dbReference>
<evidence type="ECO:0000256" key="1">
    <source>
        <dbReference type="ARBA" id="ARBA00022448"/>
    </source>
</evidence>
<evidence type="ECO:0000256" key="2">
    <source>
        <dbReference type="ARBA" id="ARBA00022485"/>
    </source>
</evidence>
<feature type="domain" description="4Fe-4S ferredoxin-type" evidence="8">
    <location>
        <begin position="7"/>
        <end position="36"/>
    </location>
</feature>
<sequence length="188" mass="20768">MVKKIQYGMVIDTTRCMGCHTCVVTCKVSHQNPKGVYWSKVKTVGSDVNYKPTGKYPNPELVFQPLLCNHCENPACVANCPTGAMHKRADGIVEVNQEVCIGCQYCSWNCPYDAPVFDPVKKTVSKCNLCAERIEGGEEPYCVEACPAEARHFGMISDPSSEISKLIAAKDAKPFKPQYGTKPSVYYI</sequence>
<evidence type="ECO:0000256" key="7">
    <source>
        <dbReference type="ARBA" id="ARBA00023014"/>
    </source>
</evidence>
<keyword evidence="7" id="KW-0411">Iron-sulfur</keyword>
<evidence type="ECO:0000259" key="8">
    <source>
        <dbReference type="PROSITE" id="PS51379"/>
    </source>
</evidence>
<dbReference type="PANTHER" id="PTHR43177:SF5">
    <property type="entry name" value="ANAEROBIC DIMETHYL SULFOXIDE REDUCTASE CHAIN B-RELATED"/>
    <property type="match status" value="1"/>
</dbReference>
<dbReference type="EMBL" id="JAESWB010000362">
    <property type="protein sequence ID" value="MBL4954657.1"/>
    <property type="molecule type" value="Genomic_DNA"/>
</dbReference>
<gene>
    <name evidence="9" type="ORF">JK635_21095</name>
</gene>
<keyword evidence="2" id="KW-0004">4Fe-4S</keyword>
<dbReference type="CDD" id="cd10551">
    <property type="entry name" value="PsrB"/>
    <property type="match status" value="1"/>
</dbReference>
<dbReference type="InterPro" id="IPR050954">
    <property type="entry name" value="ET_IronSulfur_Cluster-Binding"/>
</dbReference>
<dbReference type="RefSeq" id="WP_202655898.1">
    <property type="nucleotide sequence ID" value="NZ_JAESWB010000362.1"/>
</dbReference>
<dbReference type="PANTHER" id="PTHR43177">
    <property type="entry name" value="PROTEIN NRFC"/>
    <property type="match status" value="1"/>
</dbReference>
<evidence type="ECO:0000313" key="10">
    <source>
        <dbReference type="Proteomes" id="UP000623967"/>
    </source>
</evidence>
<name>A0ABS1TTK6_9BACI</name>
<feature type="domain" description="4Fe-4S ferredoxin-type" evidence="8">
    <location>
        <begin position="59"/>
        <end position="90"/>
    </location>
</feature>
<dbReference type="PROSITE" id="PS00198">
    <property type="entry name" value="4FE4S_FER_1"/>
    <property type="match status" value="1"/>
</dbReference>